<feature type="compositionally biased region" description="Basic and acidic residues" evidence="4">
    <location>
        <begin position="1"/>
        <end position="39"/>
    </location>
</feature>
<evidence type="ECO:0000256" key="1">
    <source>
        <dbReference type="ARBA" id="ARBA00007228"/>
    </source>
</evidence>
<dbReference type="InterPro" id="IPR029028">
    <property type="entry name" value="Alpha/beta_knot_MTases"/>
</dbReference>
<dbReference type="InterPro" id="IPR029026">
    <property type="entry name" value="tRNA_m1G_MTases_N"/>
</dbReference>
<dbReference type="PANTHER" id="PTHR46429">
    <property type="entry name" value="23S RRNA (GUANOSINE-2'-O-)-METHYLTRANSFERASE RLMB"/>
    <property type="match status" value="1"/>
</dbReference>
<feature type="region of interest" description="Disordered" evidence="4">
    <location>
        <begin position="1"/>
        <end position="41"/>
    </location>
</feature>
<keyword evidence="7" id="KW-1185">Reference proteome</keyword>
<evidence type="ECO:0000256" key="3">
    <source>
        <dbReference type="ARBA" id="ARBA00022679"/>
    </source>
</evidence>
<comment type="similarity">
    <text evidence="1">Belongs to the class IV-like SAM-binding methyltransferase superfamily. RNA methyltransferase TrmH family.</text>
</comment>
<dbReference type="SUPFAM" id="SSF75217">
    <property type="entry name" value="alpha/beta knot"/>
    <property type="match status" value="1"/>
</dbReference>
<dbReference type="InterPro" id="IPR029064">
    <property type="entry name" value="Ribosomal_eL30-like_sf"/>
</dbReference>
<dbReference type="GO" id="GO:0032259">
    <property type="term" value="P:methylation"/>
    <property type="evidence" value="ECO:0007669"/>
    <property type="project" value="UniProtKB-KW"/>
</dbReference>
<dbReference type="AlphaFoldDB" id="A0A1M4YP35"/>
<evidence type="ECO:0000256" key="4">
    <source>
        <dbReference type="SAM" id="MobiDB-lite"/>
    </source>
</evidence>
<dbReference type="GO" id="GO:0005829">
    <property type="term" value="C:cytosol"/>
    <property type="evidence" value="ECO:0007669"/>
    <property type="project" value="TreeGrafter"/>
</dbReference>
<dbReference type="CDD" id="cd18103">
    <property type="entry name" value="SpoU-like_RlmB"/>
    <property type="match status" value="1"/>
</dbReference>
<reference evidence="6 7" key="1">
    <citation type="submission" date="2016-11" db="EMBL/GenBank/DDBJ databases">
        <authorList>
            <person name="Jaros S."/>
            <person name="Januszkiewicz K."/>
            <person name="Wedrychowicz H."/>
        </authorList>
    </citation>
    <scope>NUCLEOTIDE SEQUENCE [LARGE SCALE GENOMIC DNA]</scope>
    <source>
        <strain evidence="6 7">DSM 14828</strain>
    </source>
</reference>
<name>A0A1M4YP35_9FIRM</name>
<dbReference type="NCBIfam" id="TIGR00186">
    <property type="entry name" value="rRNA_methyl_3"/>
    <property type="match status" value="1"/>
</dbReference>
<proteinExistence type="inferred from homology"/>
<keyword evidence="3 6" id="KW-0808">Transferase</keyword>
<dbReference type="GO" id="GO:0006396">
    <property type="term" value="P:RNA processing"/>
    <property type="evidence" value="ECO:0007669"/>
    <property type="project" value="InterPro"/>
</dbReference>
<dbReference type="SMART" id="SM00967">
    <property type="entry name" value="SpoU_sub_bind"/>
    <property type="match status" value="1"/>
</dbReference>
<dbReference type="EMBL" id="FQTU01000013">
    <property type="protein sequence ID" value="SHF07569.1"/>
    <property type="molecule type" value="Genomic_DNA"/>
</dbReference>
<accession>A0A1M4YP35</accession>
<dbReference type="PANTHER" id="PTHR46429:SF1">
    <property type="entry name" value="23S RRNA (GUANOSINE-2'-O-)-METHYLTRANSFERASE RLMB"/>
    <property type="match status" value="1"/>
</dbReference>
<dbReference type="FunFam" id="3.40.1280.10:FF:000008">
    <property type="entry name" value="Group 3 RNA methyltransferase TrmH"/>
    <property type="match status" value="1"/>
</dbReference>
<organism evidence="6 7">
    <name type="scientific">Alkalibacter saccharofermentans DSM 14828</name>
    <dbReference type="NCBI Taxonomy" id="1120975"/>
    <lineage>
        <taxon>Bacteria</taxon>
        <taxon>Bacillati</taxon>
        <taxon>Bacillota</taxon>
        <taxon>Clostridia</taxon>
        <taxon>Eubacteriales</taxon>
        <taxon>Eubacteriaceae</taxon>
        <taxon>Alkalibacter</taxon>
    </lineage>
</organism>
<dbReference type="SUPFAM" id="SSF55315">
    <property type="entry name" value="L30e-like"/>
    <property type="match status" value="1"/>
</dbReference>
<keyword evidence="2 6" id="KW-0489">Methyltransferase</keyword>
<dbReference type="GO" id="GO:0003723">
    <property type="term" value="F:RNA binding"/>
    <property type="evidence" value="ECO:0007669"/>
    <property type="project" value="InterPro"/>
</dbReference>
<dbReference type="Gene3D" id="3.30.1330.30">
    <property type="match status" value="1"/>
</dbReference>
<dbReference type="Pfam" id="PF08032">
    <property type="entry name" value="SpoU_sub_bind"/>
    <property type="match status" value="1"/>
</dbReference>
<dbReference type="STRING" id="1120975.SAMN02746064_01832"/>
<evidence type="ECO:0000256" key="2">
    <source>
        <dbReference type="ARBA" id="ARBA00022603"/>
    </source>
</evidence>
<evidence type="ECO:0000259" key="5">
    <source>
        <dbReference type="SMART" id="SM00967"/>
    </source>
</evidence>
<sequence>MREKQNPKKRDNKNYEDDQNKGARKQGSDRPERDVRQIEGKNPILEALKSGVTIEKIMVAKGRRETGNTEVFDLAKEQKIKIQFVDRKKLDYSTKTGNHQGIIAIATNFSYYEPEEIIQKAKSKGEDPLIVVLDQLTDPHNFGAIIRTADACGAHGIIISKNRSVDLSPIAVKSSAGAAEHMMVSKVTNLTQTLKDLKKQGVWIAGAEPSGDIYYKSNLKGPLALVIGSEGKGISRLVQEECDFSVSIPMYGEIGSLNASVAAGILLSESARQRREG</sequence>
<dbReference type="Pfam" id="PF00588">
    <property type="entry name" value="SpoU_methylase"/>
    <property type="match status" value="1"/>
</dbReference>
<dbReference type="GO" id="GO:0008173">
    <property type="term" value="F:RNA methyltransferase activity"/>
    <property type="evidence" value="ECO:0007669"/>
    <property type="project" value="InterPro"/>
</dbReference>
<dbReference type="Proteomes" id="UP000184251">
    <property type="component" value="Unassembled WGS sequence"/>
</dbReference>
<evidence type="ECO:0000313" key="7">
    <source>
        <dbReference type="Proteomes" id="UP000184251"/>
    </source>
</evidence>
<dbReference type="InterPro" id="IPR013123">
    <property type="entry name" value="SpoU_subst-bd"/>
</dbReference>
<dbReference type="InterPro" id="IPR004441">
    <property type="entry name" value="rRNA_MeTrfase_TrmH"/>
</dbReference>
<gene>
    <name evidence="6" type="ORF">SAMN02746064_01832</name>
</gene>
<dbReference type="InterPro" id="IPR001537">
    <property type="entry name" value="SpoU_MeTrfase"/>
</dbReference>
<dbReference type="Gene3D" id="3.40.1280.10">
    <property type="match status" value="1"/>
</dbReference>
<protein>
    <submittedName>
        <fullName evidence="6">23S rRNA (Guanosine2251-2'-O)-methyltransferase</fullName>
    </submittedName>
</protein>
<feature type="domain" description="RNA 2-O ribose methyltransferase substrate binding" evidence="5">
    <location>
        <begin position="37"/>
        <end position="112"/>
    </location>
</feature>
<evidence type="ECO:0000313" key="6">
    <source>
        <dbReference type="EMBL" id="SHF07569.1"/>
    </source>
</evidence>